<proteinExistence type="predicted"/>
<dbReference type="EMBL" id="LR743508">
    <property type="protein sequence ID" value="CAA2109661.1"/>
    <property type="molecule type" value="Genomic_DNA"/>
</dbReference>
<feature type="region of interest" description="Disordered" evidence="1">
    <location>
        <begin position="181"/>
        <end position="228"/>
    </location>
</feature>
<protein>
    <submittedName>
        <fullName evidence="2">Uncharacterized protein</fullName>
    </submittedName>
</protein>
<evidence type="ECO:0000256" key="1">
    <source>
        <dbReference type="SAM" id="MobiDB-lite"/>
    </source>
</evidence>
<sequence length="228" mass="25080">MCSYRRMAPTARSPPASRQHAERKHCAYPLVGESRLEEASARSCARNLWPFTSYPERALSPSQMRGGPVSRDEAFESPLHRKLARHTASPMIARTSESSCPGAGTFWRAGSQPSVSTGFVRSGMQAVCRLSGSVRCHRHRHAIRTVQDDHAIDRRGHAGVFARSERGPVIGHESLHCVQPPVRRRGDSDRGIRVRTTRLSPAPGCRGSEPAMNGVGTVPFPADRARRD</sequence>
<reference evidence="2" key="1">
    <citation type="submission" date="2019-12" db="EMBL/GenBank/DDBJ databases">
        <authorList>
            <person name="Cremers G."/>
        </authorList>
    </citation>
    <scope>NUCLEOTIDE SEQUENCE</scope>
    <source>
        <strain evidence="2">Vvax</strain>
    </source>
</reference>
<name>A0A679JL12_VARPD</name>
<organism evidence="2">
    <name type="scientific">Variovorax paradoxus</name>
    <dbReference type="NCBI Taxonomy" id="34073"/>
    <lineage>
        <taxon>Bacteria</taxon>
        <taxon>Pseudomonadati</taxon>
        <taxon>Pseudomonadota</taxon>
        <taxon>Betaproteobacteria</taxon>
        <taxon>Burkholderiales</taxon>
        <taxon>Comamonadaceae</taxon>
        <taxon>Variovorax</taxon>
    </lineage>
</organism>
<gene>
    <name evidence="2" type="ORF">VVAX_05932</name>
</gene>
<dbReference type="AlphaFoldDB" id="A0A679JL12"/>
<accession>A0A679JL12</accession>
<feature type="region of interest" description="Disordered" evidence="1">
    <location>
        <begin position="1"/>
        <end position="23"/>
    </location>
</feature>
<evidence type="ECO:0000313" key="2">
    <source>
        <dbReference type="EMBL" id="CAA2109661.1"/>
    </source>
</evidence>